<evidence type="ECO:0000256" key="15">
    <source>
        <dbReference type="ARBA" id="ARBA00023319"/>
    </source>
</evidence>
<keyword evidence="9" id="KW-0904">Protein phosphatase</keyword>
<dbReference type="SUPFAM" id="SSF52799">
    <property type="entry name" value="(Phosphotyrosine protein) phosphatases II"/>
    <property type="match status" value="2"/>
</dbReference>
<evidence type="ECO:0000256" key="10">
    <source>
        <dbReference type="ARBA" id="ARBA00022989"/>
    </source>
</evidence>
<dbReference type="InterPro" id="IPR050348">
    <property type="entry name" value="Protein-Tyr_Phosphatase"/>
</dbReference>
<dbReference type="InterPro" id="IPR000998">
    <property type="entry name" value="MAM_dom"/>
</dbReference>
<evidence type="ECO:0000256" key="4">
    <source>
        <dbReference type="ARBA" id="ARBA00022553"/>
    </source>
</evidence>
<keyword evidence="8" id="KW-0378">Hydrolase</keyword>
<dbReference type="InterPro" id="IPR003599">
    <property type="entry name" value="Ig_sub"/>
</dbReference>
<dbReference type="InterPro" id="IPR057598">
    <property type="entry name" value="Fn3_PTPRU"/>
</dbReference>
<dbReference type="InterPro" id="IPR000242">
    <property type="entry name" value="PTP_cat"/>
</dbReference>
<dbReference type="SUPFAM" id="SSF48726">
    <property type="entry name" value="Immunoglobulin"/>
    <property type="match status" value="1"/>
</dbReference>
<keyword evidence="12" id="KW-1015">Disulfide bond</keyword>
<evidence type="ECO:0000256" key="13">
    <source>
        <dbReference type="ARBA" id="ARBA00023170"/>
    </source>
</evidence>
<evidence type="ECO:0000256" key="19">
    <source>
        <dbReference type="SAM" id="MobiDB-lite"/>
    </source>
</evidence>
<evidence type="ECO:0000256" key="8">
    <source>
        <dbReference type="ARBA" id="ARBA00022801"/>
    </source>
</evidence>
<dbReference type="FunFam" id="2.60.40.10:FF:000009">
    <property type="entry name" value="receptor-type tyrosine-protein phosphatase U isoform X1"/>
    <property type="match status" value="1"/>
</dbReference>
<dbReference type="InterPro" id="IPR036116">
    <property type="entry name" value="FN3_sf"/>
</dbReference>
<dbReference type="InterPro" id="IPR003595">
    <property type="entry name" value="Tyr_Pase_cat"/>
</dbReference>
<feature type="non-terminal residue" evidence="26">
    <location>
        <position position="1"/>
    </location>
</feature>
<sequence length="1547" mass="174108">VKQSVVSASPQEATTRRKERNGATEFRTREGIKRFTLQEERVKNGRENSARAKLFRLSRARDTMDTLFSAVLGLLFLCCGGVHGQLPTAHLGRAEKGSCTFDEGFSQCDYQQDPYDDFDWTHINTQEVPYVSPDLPQGSYMFVDVSQYDVGERTRFQLPVMKENDTHCIDFNYLLSSPDGSSPGTLNVLVKVNKGPLAHPIWNVTTYTGKEWLKAELAVSTFWPNEYQVIFEAVVSDSKAGFIAIDDIQVLSYPCDKSPHFLRLGDVEVNAGQNATFQCIATGRDTSNNKLWLQRRNGEDIPVAQTKNINHRRFAASFHLKEVTNQDQDLYRCVTQSERGSGVSNFAGLIVREPPHPIAPPQLLGVGPTYLLIQLNANSIFGDGPIILKEVEYRMTSGSWIETHAVNSPNYKLWHLDPDTEYEIRVLLTRPGEGGTGKAGPPLITRTKCAEPMRTPKRLKIAETRSRLIAVDWESLGYNITRCHTFNVTICYHYMTASNRSKADCLDMDPKAPRHLVGNLPPYTNVSLKMILTNPEGRKESDETIIQTDEDVPGPVPTQSFRATPSEETISLYWKEPAEPNGLITQYEISYIGVRSFDPSVPLQRPVLTVSLPSNATHYTFSQLHPGVTYQLSIRASTSKGFGSAATLNVTTNISAPTIDEYDVSEAFLNETATTITVLLKPAQAKGAPISAYQIVVEEVNPQRARRQASSDCYEVPVSFHSASSGGSPYYYAAQLSPSNLPEPIPFTVGDNKTYQGFWNPPLAPRKNYNIYLQAVSSTERETKTQCLRLAAKRATEEPEVIPDPAKQTDRVVKIAGISAGVLVFILLVLVAILLVKKRKLAKKRKDVIGTTRQEMTHMVNAMDRSYADQSTLHGEDPMAVTFMDSHNYNNRLPNDPLVPTAVLVPITDENHSGSAAENSRLLDVPRYHCEGTESPYQTGQLHPAIRVADLLQHINLMKTSDSYGFKEEYESFFEGQSASWDVAKKDQNRAKNRYGNIIAYDHSRVILQPIEDDPSSDYINANYIDVSGNTSNATIGSQRNQRNHTPSLIWLYRDGYQRPSHYIATQGPVHETVYDFWRMVWQEQSACIVMVTNLVEVGRVKCYKYWPDDAELYGDFKVTFVEVEPLAEYVVRTFTLERRGFNEVREVKQFHFTGWPDHGVPYHATGLLSFIRRVKISNPPSAGPIVVHCSAGAGRTGCFIVIDIMLDMAEREGVVDIYNCVKALRSRRINMVQTEEQYIFIHDAILEACLCGETAIPVCEFKAAFYELIRIDSQTNSSHLKDEFQTLNSVTPQPQPEDCSIALLPRNQDKNRFMDGLPPDRCLPFLITIDGESSNYINAALMDSYRQPAAFIVTQHPLPNTVKDFWRLVYDYGCTSLVMLNEIDLAQGCPQYWPEEGMLRYGPVQVECMSCSMDCDVISRLFRVCNLTRPQEGYLMVRQFQYLGWAGHRDVPTSKRSFLKLILQVDQWQREGEEGEGRTIVHCLNGGGRSGVFCASSIVCEMVKRQNVVDVFHAVKTLRNSKPNMVDTPEQYRFCYDLALEFIESS</sequence>
<keyword evidence="15" id="KW-0393">Immunoglobulin domain</keyword>
<dbReference type="PROSITE" id="PS00383">
    <property type="entry name" value="TYR_PHOSPHATASE_1"/>
    <property type="match status" value="2"/>
</dbReference>
<evidence type="ECO:0000256" key="11">
    <source>
        <dbReference type="ARBA" id="ARBA00023136"/>
    </source>
</evidence>
<dbReference type="FunFam" id="3.90.190.10:FF:000005">
    <property type="entry name" value="receptor-type tyrosine-protein phosphatase kappa isoform X1"/>
    <property type="match status" value="1"/>
</dbReference>
<dbReference type="InterPro" id="IPR029021">
    <property type="entry name" value="Prot-tyrosine_phosphatase-like"/>
</dbReference>
<dbReference type="EMBL" id="HAEI01002400">
    <property type="protein sequence ID" value="SBR80203.1"/>
    <property type="molecule type" value="Transcribed_RNA"/>
</dbReference>
<evidence type="ECO:0000256" key="1">
    <source>
        <dbReference type="ARBA" id="ARBA00004479"/>
    </source>
</evidence>
<dbReference type="SMART" id="SM00060">
    <property type="entry name" value="FN3"/>
    <property type="match status" value="3"/>
</dbReference>
<dbReference type="SUPFAM" id="SSF49265">
    <property type="entry name" value="Fibronectin type III"/>
    <property type="match status" value="2"/>
</dbReference>
<dbReference type="Gene3D" id="2.60.40.10">
    <property type="entry name" value="Immunoglobulins"/>
    <property type="match status" value="4"/>
</dbReference>
<dbReference type="SMART" id="SM00409">
    <property type="entry name" value="IG"/>
    <property type="match status" value="1"/>
</dbReference>
<keyword evidence="14" id="KW-0325">Glycoprotein</keyword>
<dbReference type="InterPro" id="IPR003961">
    <property type="entry name" value="FN3_dom"/>
</dbReference>
<dbReference type="PRINTS" id="PR00020">
    <property type="entry name" value="MAMDOMAIN"/>
</dbReference>
<dbReference type="EC" id="3.1.3.48" evidence="3"/>
<dbReference type="SMART" id="SM00404">
    <property type="entry name" value="PTPc_motif"/>
    <property type="match status" value="2"/>
</dbReference>
<dbReference type="InterPro" id="IPR016130">
    <property type="entry name" value="Tyr_Pase_AS"/>
</dbReference>
<dbReference type="InterPro" id="IPR013151">
    <property type="entry name" value="Immunoglobulin_dom"/>
</dbReference>
<evidence type="ECO:0000313" key="26">
    <source>
        <dbReference type="EMBL" id="SBR80203.1"/>
    </source>
</evidence>
<dbReference type="PROSITE" id="PS50055">
    <property type="entry name" value="TYR_PHOSPHATASE_PTP"/>
    <property type="match status" value="2"/>
</dbReference>
<accession>A0A1A8PG53</accession>
<dbReference type="InterPro" id="IPR013783">
    <property type="entry name" value="Ig-like_fold"/>
</dbReference>
<evidence type="ECO:0000256" key="9">
    <source>
        <dbReference type="ARBA" id="ARBA00022912"/>
    </source>
</evidence>
<dbReference type="Pfam" id="PF23144">
    <property type="entry name" value="Fn3_PTPRU"/>
    <property type="match status" value="1"/>
</dbReference>
<keyword evidence="6" id="KW-0732">Signal</keyword>
<evidence type="ECO:0000259" key="21">
    <source>
        <dbReference type="PROSITE" id="PS50055"/>
    </source>
</evidence>
<dbReference type="PANTHER" id="PTHR19134">
    <property type="entry name" value="RECEPTOR-TYPE TYROSINE-PROTEIN PHOSPHATASE"/>
    <property type="match status" value="1"/>
</dbReference>
<dbReference type="InterPro" id="IPR007110">
    <property type="entry name" value="Ig-like_dom"/>
</dbReference>
<proteinExistence type="inferred from homology"/>
<dbReference type="SMART" id="SM00137">
    <property type="entry name" value="MAM"/>
    <property type="match status" value="1"/>
</dbReference>
<evidence type="ECO:0000256" key="18">
    <source>
        <dbReference type="ARBA" id="ARBA00069154"/>
    </source>
</evidence>
<dbReference type="PRINTS" id="PR00700">
    <property type="entry name" value="PRTYPHPHTASE"/>
</dbReference>
<evidence type="ECO:0000259" key="25">
    <source>
        <dbReference type="PROSITE" id="PS50853"/>
    </source>
</evidence>
<evidence type="ECO:0000256" key="17">
    <source>
        <dbReference type="ARBA" id="ARBA00059240"/>
    </source>
</evidence>
<dbReference type="CDD" id="cd00063">
    <property type="entry name" value="FN3"/>
    <property type="match status" value="2"/>
</dbReference>
<feature type="transmembrane region" description="Helical" evidence="20">
    <location>
        <begin position="815"/>
        <end position="836"/>
    </location>
</feature>
<dbReference type="FunFam" id="3.90.190.10:FF:000003">
    <property type="entry name" value="receptor-type tyrosine-protein phosphatase kappa isoform X1"/>
    <property type="match status" value="1"/>
</dbReference>
<feature type="domain" description="Fibronectin type-III" evidence="25">
    <location>
        <begin position="554"/>
        <end position="658"/>
    </location>
</feature>
<dbReference type="Pfam" id="PF00047">
    <property type="entry name" value="ig"/>
    <property type="match status" value="1"/>
</dbReference>
<dbReference type="InterPro" id="IPR036179">
    <property type="entry name" value="Ig-like_dom_sf"/>
</dbReference>
<keyword evidence="10 20" id="KW-1133">Transmembrane helix</keyword>
<keyword evidence="4" id="KW-0597">Phosphoprotein</keyword>
<dbReference type="GO" id="GO:0016020">
    <property type="term" value="C:membrane"/>
    <property type="evidence" value="ECO:0007669"/>
    <property type="project" value="UniProtKB-SubCell"/>
</dbReference>
<comment type="subcellular location">
    <subcellularLocation>
        <location evidence="1">Membrane</location>
        <topology evidence="1">Single-pass type I membrane protein</topology>
    </subcellularLocation>
</comment>
<name>A0A1A8PG53_9TELE</name>
<reference evidence="26" key="2">
    <citation type="submission" date="2016-06" db="EMBL/GenBank/DDBJ databases">
        <title>The genome of a short-lived fish provides insights into sex chromosome evolution and the genetic control of aging.</title>
        <authorList>
            <person name="Reichwald K."/>
            <person name="Felder M."/>
            <person name="Petzold A."/>
            <person name="Koch P."/>
            <person name="Groth M."/>
            <person name="Platzer M."/>
        </authorList>
    </citation>
    <scope>NUCLEOTIDE SEQUENCE</scope>
    <source>
        <tissue evidence="26">Brain</tissue>
    </source>
</reference>
<dbReference type="FunFam" id="2.60.40.10:FF:000025">
    <property type="entry name" value="receptor-type tyrosine-protein phosphatase U isoform X2"/>
    <property type="match status" value="1"/>
</dbReference>
<evidence type="ECO:0000259" key="23">
    <source>
        <dbReference type="PROSITE" id="PS50060"/>
    </source>
</evidence>
<organism evidence="26">
    <name type="scientific">Nothobranchius rachovii</name>
    <name type="common">bluefin notho</name>
    <dbReference type="NCBI Taxonomy" id="451742"/>
    <lineage>
        <taxon>Eukaryota</taxon>
        <taxon>Metazoa</taxon>
        <taxon>Chordata</taxon>
        <taxon>Craniata</taxon>
        <taxon>Vertebrata</taxon>
        <taxon>Euteleostomi</taxon>
        <taxon>Actinopterygii</taxon>
        <taxon>Neopterygii</taxon>
        <taxon>Teleostei</taxon>
        <taxon>Neoteleostei</taxon>
        <taxon>Acanthomorphata</taxon>
        <taxon>Ovalentaria</taxon>
        <taxon>Atherinomorphae</taxon>
        <taxon>Cyprinodontiformes</taxon>
        <taxon>Nothobranchiidae</taxon>
        <taxon>Nothobranchius</taxon>
    </lineage>
</organism>
<dbReference type="PANTHER" id="PTHR19134:SF209">
    <property type="entry name" value="RECEPTOR-TYPE TYROSINE-PROTEIN PHOSPHATASE KAPPA"/>
    <property type="match status" value="1"/>
</dbReference>
<dbReference type="FunFam" id="2.60.40.10:FF:000048">
    <property type="entry name" value="receptor-type tyrosine-protein phosphatase U isoform X1"/>
    <property type="match status" value="1"/>
</dbReference>
<evidence type="ECO:0000256" key="20">
    <source>
        <dbReference type="SAM" id="Phobius"/>
    </source>
</evidence>
<dbReference type="FunFam" id="2.60.40.10:FF:000019">
    <property type="entry name" value="receptor-type tyrosine-protein phosphatase kappa isoform X2"/>
    <property type="match status" value="1"/>
</dbReference>
<feature type="domain" description="Fibronectin type-III" evidence="25">
    <location>
        <begin position="357"/>
        <end position="452"/>
    </location>
</feature>
<dbReference type="Pfam" id="PF00102">
    <property type="entry name" value="Y_phosphatase"/>
    <property type="match status" value="2"/>
</dbReference>
<evidence type="ECO:0000256" key="6">
    <source>
        <dbReference type="ARBA" id="ARBA00022729"/>
    </source>
</evidence>
<feature type="domain" description="Tyrosine specific protein phosphatases" evidence="22">
    <location>
        <begin position="1457"/>
        <end position="1534"/>
    </location>
</feature>
<keyword evidence="13 26" id="KW-0675">Receptor</keyword>
<dbReference type="PROSITE" id="PS50060">
    <property type="entry name" value="MAM_2"/>
    <property type="match status" value="1"/>
</dbReference>
<comment type="function">
    <text evidence="17">Regulation of processes involving cell contact and adhesion such as growth control, tumor invasion, and metastasis. Negative regulator of EGFR signaling pathway. Forms complexes with beta-catenin and gamma-catenin/plakoglobin. Beta-catenin may be a substrate for the catalytic activity of PTPRK/PTP-kappa.</text>
</comment>
<feature type="region of interest" description="Disordered" evidence="19">
    <location>
        <begin position="1"/>
        <end position="25"/>
    </location>
</feature>
<dbReference type="Gene3D" id="3.90.190.10">
    <property type="entry name" value="Protein tyrosine phosphatase superfamily"/>
    <property type="match status" value="2"/>
</dbReference>
<gene>
    <name evidence="26" type="primary">PTPRK</name>
</gene>
<evidence type="ECO:0000256" key="2">
    <source>
        <dbReference type="ARBA" id="ARBA00006396"/>
    </source>
</evidence>
<feature type="domain" description="Tyrosine specific protein phosphatases" evidence="22">
    <location>
        <begin position="1169"/>
        <end position="1240"/>
    </location>
</feature>
<keyword evidence="11 20" id="KW-0472">Membrane</keyword>
<evidence type="ECO:0000256" key="16">
    <source>
        <dbReference type="ARBA" id="ARBA00051722"/>
    </source>
</evidence>
<evidence type="ECO:0000259" key="24">
    <source>
        <dbReference type="PROSITE" id="PS50835"/>
    </source>
</evidence>
<evidence type="ECO:0000256" key="12">
    <source>
        <dbReference type="ARBA" id="ARBA00023157"/>
    </source>
</evidence>
<comment type="similarity">
    <text evidence="2">Belongs to the protein-tyrosine phosphatase family. Receptor class 2B subfamily.</text>
</comment>
<keyword evidence="7" id="KW-0677">Repeat</keyword>
<evidence type="ECO:0000256" key="7">
    <source>
        <dbReference type="ARBA" id="ARBA00022737"/>
    </source>
</evidence>
<feature type="compositionally biased region" description="Polar residues" evidence="19">
    <location>
        <begin position="1"/>
        <end position="13"/>
    </location>
</feature>
<evidence type="ECO:0000259" key="22">
    <source>
        <dbReference type="PROSITE" id="PS50056"/>
    </source>
</evidence>
<dbReference type="InterPro" id="IPR000387">
    <property type="entry name" value="Tyr_Pase_dom"/>
</dbReference>
<dbReference type="GO" id="GO:0004725">
    <property type="term" value="F:protein tyrosine phosphatase activity"/>
    <property type="evidence" value="ECO:0007669"/>
    <property type="project" value="UniProtKB-EC"/>
</dbReference>
<dbReference type="FunFam" id="2.60.120.200:FF:000006">
    <property type="entry name" value="receptor-type tyrosine-protein phosphatase T isoform X1"/>
    <property type="match status" value="1"/>
</dbReference>
<feature type="domain" description="Ig-like" evidence="24">
    <location>
        <begin position="259"/>
        <end position="344"/>
    </location>
</feature>
<feature type="compositionally biased region" description="Basic and acidic residues" evidence="19">
    <location>
        <begin position="14"/>
        <end position="25"/>
    </location>
</feature>
<feature type="domain" description="Tyrosine-protein phosphatase" evidence="21">
    <location>
        <begin position="1281"/>
        <end position="1543"/>
    </location>
</feature>
<reference evidence="26" key="1">
    <citation type="submission" date="2016-05" db="EMBL/GenBank/DDBJ databases">
        <authorList>
            <person name="Lavstsen T."/>
            <person name="Jespersen J.S."/>
        </authorList>
    </citation>
    <scope>NUCLEOTIDE SEQUENCE</scope>
    <source>
        <tissue evidence="26">Brain</tissue>
    </source>
</reference>
<dbReference type="PROSITE" id="PS50056">
    <property type="entry name" value="TYR_PHOSPHATASE_2"/>
    <property type="match status" value="2"/>
</dbReference>
<dbReference type="SUPFAM" id="SSF49899">
    <property type="entry name" value="Concanavalin A-like lectins/glucanases"/>
    <property type="match status" value="1"/>
</dbReference>
<evidence type="ECO:0000256" key="5">
    <source>
        <dbReference type="ARBA" id="ARBA00022692"/>
    </source>
</evidence>
<feature type="domain" description="MAM" evidence="23">
    <location>
        <begin position="97"/>
        <end position="257"/>
    </location>
</feature>
<feature type="domain" description="Tyrosine-protein phosphatase" evidence="21">
    <location>
        <begin position="966"/>
        <end position="1249"/>
    </location>
</feature>
<dbReference type="CDD" id="cd06263">
    <property type="entry name" value="MAM"/>
    <property type="match status" value="1"/>
</dbReference>
<dbReference type="Gene3D" id="2.60.120.200">
    <property type="match status" value="1"/>
</dbReference>
<dbReference type="InterPro" id="IPR013320">
    <property type="entry name" value="ConA-like_dom_sf"/>
</dbReference>
<protein>
    <recommendedName>
        <fullName evidence="18">Receptor-type tyrosine-protein phosphatase kappa</fullName>
        <ecNumber evidence="3">3.1.3.48</ecNumber>
    </recommendedName>
</protein>
<comment type="catalytic activity">
    <reaction evidence="16">
        <text>O-phospho-L-tyrosyl-[protein] + H2O = L-tyrosyl-[protein] + phosphate</text>
        <dbReference type="Rhea" id="RHEA:10684"/>
        <dbReference type="Rhea" id="RHEA-COMP:10136"/>
        <dbReference type="Rhea" id="RHEA-COMP:20101"/>
        <dbReference type="ChEBI" id="CHEBI:15377"/>
        <dbReference type="ChEBI" id="CHEBI:43474"/>
        <dbReference type="ChEBI" id="CHEBI:46858"/>
        <dbReference type="ChEBI" id="CHEBI:61978"/>
        <dbReference type="EC" id="3.1.3.48"/>
    </reaction>
</comment>
<evidence type="ECO:0000256" key="14">
    <source>
        <dbReference type="ARBA" id="ARBA00023180"/>
    </source>
</evidence>
<dbReference type="SMART" id="SM00194">
    <property type="entry name" value="PTPc"/>
    <property type="match status" value="2"/>
</dbReference>
<dbReference type="PROSITE" id="PS50853">
    <property type="entry name" value="FN3"/>
    <property type="match status" value="2"/>
</dbReference>
<evidence type="ECO:0000256" key="3">
    <source>
        <dbReference type="ARBA" id="ARBA00013064"/>
    </source>
</evidence>
<dbReference type="PROSITE" id="PS50835">
    <property type="entry name" value="IG_LIKE"/>
    <property type="match status" value="1"/>
</dbReference>
<dbReference type="Pfam" id="PF00629">
    <property type="entry name" value="MAM"/>
    <property type="match status" value="1"/>
</dbReference>
<dbReference type="Pfam" id="PF00041">
    <property type="entry name" value="fn3"/>
    <property type="match status" value="1"/>
</dbReference>
<keyword evidence="5 20" id="KW-0812">Transmembrane</keyword>